<dbReference type="EMBL" id="NHOC01000005">
    <property type="protein sequence ID" value="OUM20641.1"/>
    <property type="molecule type" value="Genomic_DNA"/>
</dbReference>
<dbReference type="GO" id="GO:0000287">
    <property type="term" value="F:magnesium ion binding"/>
    <property type="evidence" value="ECO:0007669"/>
    <property type="project" value="TreeGrafter"/>
</dbReference>
<dbReference type="Proteomes" id="UP000194903">
    <property type="component" value="Unassembled WGS sequence"/>
</dbReference>
<dbReference type="InterPro" id="IPR023214">
    <property type="entry name" value="HAD_sf"/>
</dbReference>
<dbReference type="PROSITE" id="PS01229">
    <property type="entry name" value="COF_2"/>
    <property type="match status" value="1"/>
</dbReference>
<sequence length="282" mass="30196">MISSPIKLIGLDLDGTLLGTDSQVHEPERTALQQARQAGVAAALCTGRSPLDSAAHAKAAGGVDWIITENGARITSAAGETIYRHTMTPQHIDILLTLCETHGVEPSFYGEHTVWYGAKCKAFFDEIARIRGSVAVDLNHFCYVDTPEQWRALSGETIFKAIVYGDARDLDAWLADIQQADIFEAEASVFCGLKNIEINAKGTDKGTALLHLAKHLGLTAGQIMACGDSDNDRTMLQAAGLGVAMANAPAHIRAIADSTTETNDNHGVSRAIERYILQQPGA</sequence>
<reference evidence="1 2" key="1">
    <citation type="submission" date="2017-05" db="EMBL/GenBank/DDBJ databases">
        <title>Butyricicoccus porcorum sp. nov. a butyrate-producing bacterium from the swine intestinal tract.</title>
        <authorList>
            <person name="Trachsel J."/>
            <person name="Humphrey S."/>
            <person name="Allen H.K."/>
        </authorList>
    </citation>
    <scope>NUCLEOTIDE SEQUENCE [LARGE SCALE GENOMIC DNA]</scope>
    <source>
        <strain evidence="1">BB10</strain>
    </source>
</reference>
<dbReference type="InterPro" id="IPR006379">
    <property type="entry name" value="HAD-SF_hydro_IIB"/>
</dbReference>
<dbReference type="Pfam" id="PF08282">
    <property type="entry name" value="Hydrolase_3"/>
    <property type="match status" value="1"/>
</dbReference>
<evidence type="ECO:0000313" key="1">
    <source>
        <dbReference type="EMBL" id="OUM20641.1"/>
    </source>
</evidence>
<accession>A0A252F4H8</accession>
<dbReference type="SFLD" id="SFLDS00003">
    <property type="entry name" value="Haloacid_Dehalogenase"/>
    <property type="match status" value="1"/>
</dbReference>
<name>A0A252F4H8_9FIRM</name>
<proteinExistence type="predicted"/>
<dbReference type="GO" id="GO:0016791">
    <property type="term" value="F:phosphatase activity"/>
    <property type="evidence" value="ECO:0007669"/>
    <property type="project" value="UniProtKB-ARBA"/>
</dbReference>
<dbReference type="CDD" id="cd07516">
    <property type="entry name" value="HAD_Pase"/>
    <property type="match status" value="1"/>
</dbReference>
<dbReference type="NCBIfam" id="TIGR01484">
    <property type="entry name" value="HAD-SF-IIB"/>
    <property type="match status" value="1"/>
</dbReference>
<protein>
    <recommendedName>
        <fullName evidence="3">Hydrolase</fullName>
    </recommendedName>
</protein>
<organism evidence="1 2">
    <name type="scientific">Butyricicoccus porcorum</name>
    <dbReference type="NCBI Taxonomy" id="1945634"/>
    <lineage>
        <taxon>Bacteria</taxon>
        <taxon>Bacillati</taxon>
        <taxon>Bacillota</taxon>
        <taxon>Clostridia</taxon>
        <taxon>Eubacteriales</taxon>
        <taxon>Butyricicoccaceae</taxon>
        <taxon>Butyricicoccus</taxon>
    </lineage>
</organism>
<comment type="caution">
    <text evidence="1">The sequence shown here is derived from an EMBL/GenBank/DDBJ whole genome shotgun (WGS) entry which is preliminary data.</text>
</comment>
<dbReference type="OrthoDB" id="9781413at2"/>
<dbReference type="SFLD" id="SFLDG01144">
    <property type="entry name" value="C2.B.4:_PGP_Like"/>
    <property type="match status" value="1"/>
</dbReference>
<dbReference type="PANTHER" id="PTHR10000:SF8">
    <property type="entry name" value="HAD SUPERFAMILY HYDROLASE-LIKE, TYPE 3"/>
    <property type="match status" value="1"/>
</dbReference>
<dbReference type="SUPFAM" id="SSF56784">
    <property type="entry name" value="HAD-like"/>
    <property type="match status" value="1"/>
</dbReference>
<dbReference type="PANTHER" id="PTHR10000">
    <property type="entry name" value="PHOSPHOSERINE PHOSPHATASE"/>
    <property type="match status" value="1"/>
</dbReference>
<dbReference type="InterPro" id="IPR036412">
    <property type="entry name" value="HAD-like_sf"/>
</dbReference>
<dbReference type="RefSeq" id="WP_087019289.1">
    <property type="nucleotide sequence ID" value="NZ_NHOC01000005.1"/>
</dbReference>
<evidence type="ECO:0008006" key="3">
    <source>
        <dbReference type="Google" id="ProtNLM"/>
    </source>
</evidence>
<dbReference type="Gene3D" id="3.40.50.1000">
    <property type="entry name" value="HAD superfamily/HAD-like"/>
    <property type="match status" value="1"/>
</dbReference>
<dbReference type="AlphaFoldDB" id="A0A252F4H8"/>
<dbReference type="SFLD" id="SFLDG01140">
    <property type="entry name" value="C2.B:_Phosphomannomutase_and_P"/>
    <property type="match status" value="1"/>
</dbReference>
<evidence type="ECO:0000313" key="2">
    <source>
        <dbReference type="Proteomes" id="UP000194903"/>
    </source>
</evidence>
<dbReference type="NCBIfam" id="TIGR00099">
    <property type="entry name" value="Cof-subfamily"/>
    <property type="match status" value="1"/>
</dbReference>
<dbReference type="Gene3D" id="3.30.1240.10">
    <property type="match status" value="1"/>
</dbReference>
<gene>
    <name evidence="1" type="ORF">CBW42_07380</name>
</gene>
<keyword evidence="2" id="KW-1185">Reference proteome</keyword>
<dbReference type="GO" id="GO:0005829">
    <property type="term" value="C:cytosol"/>
    <property type="evidence" value="ECO:0007669"/>
    <property type="project" value="TreeGrafter"/>
</dbReference>
<dbReference type="InterPro" id="IPR000150">
    <property type="entry name" value="Cof"/>
</dbReference>